<name>A0A0F9JL63_9ZZZZ</name>
<comment type="caution">
    <text evidence="1">The sequence shown here is derived from an EMBL/GenBank/DDBJ whole genome shotgun (WGS) entry which is preliminary data.</text>
</comment>
<dbReference type="EMBL" id="LAZR01009789">
    <property type="protein sequence ID" value="KKM70589.1"/>
    <property type="molecule type" value="Genomic_DNA"/>
</dbReference>
<organism evidence="1">
    <name type="scientific">marine sediment metagenome</name>
    <dbReference type="NCBI Taxonomy" id="412755"/>
    <lineage>
        <taxon>unclassified sequences</taxon>
        <taxon>metagenomes</taxon>
        <taxon>ecological metagenomes</taxon>
    </lineage>
</organism>
<reference evidence="1" key="1">
    <citation type="journal article" date="2015" name="Nature">
        <title>Complex archaea that bridge the gap between prokaryotes and eukaryotes.</title>
        <authorList>
            <person name="Spang A."/>
            <person name="Saw J.H."/>
            <person name="Jorgensen S.L."/>
            <person name="Zaremba-Niedzwiedzka K."/>
            <person name="Martijn J."/>
            <person name="Lind A.E."/>
            <person name="van Eijk R."/>
            <person name="Schleper C."/>
            <person name="Guy L."/>
            <person name="Ettema T.J."/>
        </authorList>
    </citation>
    <scope>NUCLEOTIDE SEQUENCE</scope>
</reference>
<sequence>MDKCVVTPTGTEHGFSATSSGILFPDDLKCHCGRWTWRELNEQDKEKERLEKYADQS</sequence>
<proteinExistence type="predicted"/>
<evidence type="ECO:0000313" key="1">
    <source>
        <dbReference type="EMBL" id="KKM70589.1"/>
    </source>
</evidence>
<dbReference type="AlphaFoldDB" id="A0A0F9JL63"/>
<accession>A0A0F9JL63</accession>
<gene>
    <name evidence="1" type="ORF">LCGC14_1439250</name>
</gene>
<protein>
    <submittedName>
        <fullName evidence="1">Uncharacterized protein</fullName>
    </submittedName>
</protein>